<dbReference type="Proteomes" id="UP001175271">
    <property type="component" value="Unassembled WGS sequence"/>
</dbReference>
<protein>
    <submittedName>
        <fullName evidence="1">Uncharacterized protein</fullName>
    </submittedName>
</protein>
<keyword evidence="2" id="KW-1185">Reference proteome</keyword>
<proteinExistence type="predicted"/>
<organism evidence="1 2">
    <name type="scientific">Steinernema hermaphroditum</name>
    <dbReference type="NCBI Taxonomy" id="289476"/>
    <lineage>
        <taxon>Eukaryota</taxon>
        <taxon>Metazoa</taxon>
        <taxon>Ecdysozoa</taxon>
        <taxon>Nematoda</taxon>
        <taxon>Chromadorea</taxon>
        <taxon>Rhabditida</taxon>
        <taxon>Tylenchina</taxon>
        <taxon>Panagrolaimomorpha</taxon>
        <taxon>Strongyloidoidea</taxon>
        <taxon>Steinernematidae</taxon>
        <taxon>Steinernema</taxon>
    </lineage>
</organism>
<evidence type="ECO:0000313" key="2">
    <source>
        <dbReference type="Proteomes" id="UP001175271"/>
    </source>
</evidence>
<evidence type="ECO:0000313" key="1">
    <source>
        <dbReference type="EMBL" id="KAK0415163.1"/>
    </source>
</evidence>
<sequence>MAIDVEQPNIRVCASQLAKAFNAPPAFPYRASNLALDPSEYLFSQKPTRLVVNIDDYVDLTSKNHTNMLPIGTLNLKLTVHLNNAITVIAGFL</sequence>
<reference evidence="1" key="1">
    <citation type="submission" date="2023-06" db="EMBL/GenBank/DDBJ databases">
        <title>Genomic analysis of the entomopathogenic nematode Steinernema hermaphroditum.</title>
        <authorList>
            <person name="Schwarz E.M."/>
            <person name="Heppert J.K."/>
            <person name="Baniya A."/>
            <person name="Schwartz H.T."/>
            <person name="Tan C.-H."/>
            <person name="Antoshechkin I."/>
            <person name="Sternberg P.W."/>
            <person name="Goodrich-Blair H."/>
            <person name="Dillman A.R."/>
        </authorList>
    </citation>
    <scope>NUCLEOTIDE SEQUENCE</scope>
    <source>
        <strain evidence="1">PS9179</strain>
        <tissue evidence="1">Whole animal</tissue>
    </source>
</reference>
<dbReference type="AlphaFoldDB" id="A0AA39HZS6"/>
<comment type="caution">
    <text evidence="1">The sequence shown here is derived from an EMBL/GenBank/DDBJ whole genome shotgun (WGS) entry which is preliminary data.</text>
</comment>
<accession>A0AA39HZS6</accession>
<name>A0AA39HZS6_9BILA</name>
<dbReference type="EMBL" id="JAUCMV010000002">
    <property type="protein sequence ID" value="KAK0415163.1"/>
    <property type="molecule type" value="Genomic_DNA"/>
</dbReference>
<gene>
    <name evidence="1" type="ORF">QR680_011800</name>
</gene>